<keyword evidence="3" id="KW-0862">Zinc</keyword>
<gene>
    <name evidence="7" type="ORF">BCIN_05g03590</name>
</gene>
<organism evidence="7 8">
    <name type="scientific">Botryotinia fuckeliana (strain B05.10)</name>
    <name type="common">Noble rot fungus</name>
    <name type="synonym">Botrytis cinerea</name>
    <dbReference type="NCBI Taxonomy" id="332648"/>
    <lineage>
        <taxon>Eukaryota</taxon>
        <taxon>Fungi</taxon>
        <taxon>Dikarya</taxon>
        <taxon>Ascomycota</taxon>
        <taxon>Pezizomycotina</taxon>
        <taxon>Leotiomycetes</taxon>
        <taxon>Helotiales</taxon>
        <taxon>Sclerotiniaceae</taxon>
        <taxon>Botrytis</taxon>
    </lineage>
</organism>
<evidence type="ECO:0000259" key="6">
    <source>
        <dbReference type="PROSITE" id="PS50089"/>
    </source>
</evidence>
<evidence type="ECO:0000256" key="3">
    <source>
        <dbReference type="ARBA" id="ARBA00022833"/>
    </source>
</evidence>
<evidence type="ECO:0000313" key="7">
    <source>
        <dbReference type="EMBL" id="ATZ49966.1"/>
    </source>
</evidence>
<dbReference type="Pfam" id="PF13639">
    <property type="entry name" value="zf-RING_2"/>
    <property type="match status" value="1"/>
</dbReference>
<reference evidence="7 8" key="3">
    <citation type="journal article" date="2017" name="Mol. Plant Pathol.">
        <title>A gapless genome sequence of the fungus Botrytis cinerea.</title>
        <authorList>
            <person name="Van Kan J.A."/>
            <person name="Stassen J.H."/>
            <person name="Mosbach A."/>
            <person name="Van Der Lee T.A."/>
            <person name="Faino L."/>
            <person name="Farmer A.D."/>
            <person name="Papasotiriou D.G."/>
            <person name="Zhou S."/>
            <person name="Seidl M.F."/>
            <person name="Cottam E."/>
            <person name="Edel D."/>
            <person name="Hahn M."/>
            <person name="Schwartz D.C."/>
            <person name="Dietrich R.A."/>
            <person name="Widdison S."/>
            <person name="Scalliet G."/>
        </authorList>
    </citation>
    <scope>NUCLEOTIDE SEQUENCE [LARGE SCALE GENOMIC DNA]</scope>
    <source>
        <strain evidence="7 8">B05.10</strain>
    </source>
</reference>
<dbReference type="SMART" id="SM00184">
    <property type="entry name" value="RING"/>
    <property type="match status" value="1"/>
</dbReference>
<dbReference type="Proteomes" id="UP000001798">
    <property type="component" value="Chromosome 5"/>
</dbReference>
<feature type="compositionally biased region" description="Basic and acidic residues" evidence="5">
    <location>
        <begin position="383"/>
        <end position="393"/>
    </location>
</feature>
<dbReference type="GO" id="GO:0043161">
    <property type="term" value="P:proteasome-mediated ubiquitin-dependent protein catabolic process"/>
    <property type="evidence" value="ECO:0007669"/>
    <property type="project" value="TreeGrafter"/>
</dbReference>
<evidence type="ECO:0000256" key="4">
    <source>
        <dbReference type="PROSITE-ProRule" id="PRU00175"/>
    </source>
</evidence>
<evidence type="ECO:0000256" key="1">
    <source>
        <dbReference type="ARBA" id="ARBA00022723"/>
    </source>
</evidence>
<dbReference type="PROSITE" id="PS50089">
    <property type="entry name" value="ZF_RING_2"/>
    <property type="match status" value="1"/>
</dbReference>
<keyword evidence="8" id="KW-1185">Reference proteome</keyword>
<protein>
    <recommendedName>
        <fullName evidence="6">RING-type domain-containing protein</fullName>
    </recommendedName>
</protein>
<feature type="region of interest" description="Disordered" evidence="5">
    <location>
        <begin position="243"/>
        <end position="262"/>
    </location>
</feature>
<feature type="region of interest" description="Disordered" evidence="5">
    <location>
        <begin position="132"/>
        <end position="168"/>
    </location>
</feature>
<dbReference type="RefSeq" id="XP_001559898.1">
    <property type="nucleotide sequence ID" value="XM_001559848.2"/>
</dbReference>
<dbReference type="GO" id="GO:0008270">
    <property type="term" value="F:zinc ion binding"/>
    <property type="evidence" value="ECO:0007669"/>
    <property type="project" value="UniProtKB-KW"/>
</dbReference>
<feature type="domain" description="RING-type" evidence="6">
    <location>
        <begin position="56"/>
        <end position="119"/>
    </location>
</feature>
<evidence type="ECO:0000256" key="5">
    <source>
        <dbReference type="SAM" id="MobiDB-lite"/>
    </source>
</evidence>
<dbReference type="Gene3D" id="3.30.40.10">
    <property type="entry name" value="Zinc/RING finger domain, C3HC4 (zinc finger)"/>
    <property type="match status" value="1"/>
</dbReference>
<dbReference type="PANTHER" id="PTHR22763">
    <property type="entry name" value="RING ZINC FINGER PROTEIN"/>
    <property type="match status" value="1"/>
</dbReference>
<evidence type="ECO:0000313" key="8">
    <source>
        <dbReference type="Proteomes" id="UP000001798"/>
    </source>
</evidence>
<dbReference type="SUPFAM" id="SSF57850">
    <property type="entry name" value="RING/U-box"/>
    <property type="match status" value="1"/>
</dbReference>
<evidence type="ECO:0000256" key="2">
    <source>
        <dbReference type="ARBA" id="ARBA00022771"/>
    </source>
</evidence>
<dbReference type="VEuPathDB" id="FungiDB:Bcin05g03590"/>
<name>A0A384JHA6_BOTFB</name>
<dbReference type="OrthoDB" id="8062037at2759"/>
<dbReference type="InterPro" id="IPR050731">
    <property type="entry name" value="HRD1_E3_ubiq-ligases"/>
</dbReference>
<dbReference type="PANTHER" id="PTHR22763:SF162">
    <property type="entry name" value="TRANSMEMBRANE E3 UBIQUITIN-PROTEIN LIGASE 1"/>
    <property type="match status" value="1"/>
</dbReference>
<keyword evidence="2 4" id="KW-0863">Zinc-finger</keyword>
<feature type="region of interest" description="Disordered" evidence="5">
    <location>
        <begin position="197"/>
        <end position="231"/>
    </location>
</feature>
<dbReference type="GeneID" id="5440528"/>
<feature type="compositionally biased region" description="Polar residues" evidence="5">
    <location>
        <begin position="373"/>
        <end position="382"/>
    </location>
</feature>
<dbReference type="InterPro" id="IPR013083">
    <property type="entry name" value="Znf_RING/FYVE/PHD"/>
</dbReference>
<keyword evidence="1" id="KW-0479">Metal-binding</keyword>
<reference evidence="7 8" key="1">
    <citation type="journal article" date="2011" name="PLoS Genet.">
        <title>Genomic analysis of the necrotrophic fungal pathogens Sclerotinia sclerotiorum and Botrytis cinerea.</title>
        <authorList>
            <person name="Amselem J."/>
            <person name="Cuomo C.A."/>
            <person name="van Kan J.A."/>
            <person name="Viaud M."/>
            <person name="Benito E.P."/>
            <person name="Couloux A."/>
            <person name="Coutinho P.M."/>
            <person name="de Vries R.P."/>
            <person name="Dyer P.S."/>
            <person name="Fillinger S."/>
            <person name="Fournier E."/>
            <person name="Gout L."/>
            <person name="Hahn M."/>
            <person name="Kohn L."/>
            <person name="Lapalu N."/>
            <person name="Plummer K.M."/>
            <person name="Pradier J.M."/>
            <person name="Quevillon E."/>
            <person name="Sharon A."/>
            <person name="Simon A."/>
            <person name="ten Have A."/>
            <person name="Tudzynski B."/>
            <person name="Tudzynski P."/>
            <person name="Wincker P."/>
            <person name="Andrew M."/>
            <person name="Anthouard V."/>
            <person name="Beever R.E."/>
            <person name="Beffa R."/>
            <person name="Benoit I."/>
            <person name="Bouzid O."/>
            <person name="Brault B."/>
            <person name="Chen Z."/>
            <person name="Choquer M."/>
            <person name="Collemare J."/>
            <person name="Cotton P."/>
            <person name="Danchin E.G."/>
            <person name="Da Silva C."/>
            <person name="Gautier A."/>
            <person name="Giraud C."/>
            <person name="Giraud T."/>
            <person name="Gonzalez C."/>
            <person name="Grossetete S."/>
            <person name="Guldener U."/>
            <person name="Henrissat B."/>
            <person name="Howlett B.J."/>
            <person name="Kodira C."/>
            <person name="Kretschmer M."/>
            <person name="Lappartient A."/>
            <person name="Leroch M."/>
            <person name="Levis C."/>
            <person name="Mauceli E."/>
            <person name="Neuveglise C."/>
            <person name="Oeser B."/>
            <person name="Pearson M."/>
            <person name="Poulain J."/>
            <person name="Poussereau N."/>
            <person name="Quesneville H."/>
            <person name="Rascle C."/>
            <person name="Schumacher J."/>
            <person name="Segurens B."/>
            <person name="Sexton A."/>
            <person name="Silva E."/>
            <person name="Sirven C."/>
            <person name="Soanes D.M."/>
            <person name="Talbot N.J."/>
            <person name="Templeton M."/>
            <person name="Yandava C."/>
            <person name="Yarden O."/>
            <person name="Zeng Q."/>
            <person name="Rollins J.A."/>
            <person name="Lebrun M.H."/>
            <person name="Dickman M."/>
        </authorList>
    </citation>
    <scope>NUCLEOTIDE SEQUENCE [LARGE SCALE GENOMIC DNA]</scope>
    <source>
        <strain evidence="7 8">B05.10</strain>
    </source>
</reference>
<accession>A0A384JHA6</accession>
<feature type="region of interest" description="Disordered" evidence="5">
    <location>
        <begin position="361"/>
        <end position="393"/>
    </location>
</feature>
<dbReference type="InterPro" id="IPR001841">
    <property type="entry name" value="Znf_RING"/>
</dbReference>
<reference evidence="7 8" key="2">
    <citation type="journal article" date="2012" name="Eukaryot. Cell">
        <title>Genome update of Botrytis cinerea strains B05.10 and T4.</title>
        <authorList>
            <person name="Staats M."/>
            <person name="van Kan J.A."/>
        </authorList>
    </citation>
    <scope>NUCLEOTIDE SEQUENCE [LARGE SCALE GENOMIC DNA]</scope>
    <source>
        <strain evidence="7 8">B05.10</strain>
    </source>
</reference>
<sequence length="410" mass="45005">MASNIQSSVQETLPLAPILMSQTRRQTVPDTATRIPMVVEQLIQWKTDYADEGEICPICFESLQEVKEVSADADGDGTCSDPLEFSGGHGIVVTPCNHKFGGLCLGSWLLQQDSCPMCRNVILPIEPTQSVHRVQVRQRSRSNQSQGTTADTQPMAPSHPLTRSTSLNDLTVTTPFELQRWNARFGYLSHDVNEAGNQGAGEITPSNVRLPRRPGTTTHGHPDIPTSTTVEPEFTRRTYNTNITTYDLPHRPSNHRPPYPTRPSINSTWRNWDYTSRYNSNADRRQRRIINSVATAVGVSAGLGSVIGMPRAERIVSTGGDDTSASGNRSDNDHSIVRAIGHAMGLGTVIGMPRAEWRSTTRPLLARSESEDGSSTETLTATRSRESTSVEEDLRGLPGLASSMWARTWG</sequence>
<dbReference type="GO" id="GO:0061630">
    <property type="term" value="F:ubiquitin protein ligase activity"/>
    <property type="evidence" value="ECO:0007669"/>
    <property type="project" value="TreeGrafter"/>
</dbReference>
<dbReference type="EMBL" id="CP009809">
    <property type="protein sequence ID" value="ATZ49966.1"/>
    <property type="molecule type" value="Genomic_DNA"/>
</dbReference>
<proteinExistence type="predicted"/>
<dbReference type="KEGG" id="bfu:BCIN_05g03590"/>
<feature type="compositionally biased region" description="Polar residues" evidence="5">
    <location>
        <begin position="215"/>
        <end position="230"/>
    </location>
</feature>
<dbReference type="AlphaFoldDB" id="A0A384JHA6"/>
<dbReference type="GO" id="GO:0012505">
    <property type="term" value="C:endomembrane system"/>
    <property type="evidence" value="ECO:0007669"/>
    <property type="project" value="TreeGrafter"/>
</dbReference>